<name>M2TPT8_9SPHN</name>
<evidence type="ECO:0000256" key="1">
    <source>
        <dbReference type="SAM" id="SignalP"/>
    </source>
</evidence>
<feature type="chain" id="PRO_5004026145" evidence="1">
    <location>
        <begin position="24"/>
        <end position="556"/>
    </location>
</feature>
<dbReference type="OrthoDB" id="9766983at2"/>
<dbReference type="InterPro" id="IPR011059">
    <property type="entry name" value="Metal-dep_hydrolase_composite"/>
</dbReference>
<dbReference type="PATRIC" id="fig|1234595.3.peg.746"/>
<feature type="domain" description="Amidohydrolase 3" evidence="2">
    <location>
        <begin position="88"/>
        <end position="524"/>
    </location>
</feature>
<reference evidence="3 4" key="1">
    <citation type="journal article" date="2013" name="Genome Announc.">
        <title>Draft Genome Sequence of Strain JLT2015T, Belonging to the Family Sphingomonadaceae of the Alphaproteobacteria.</title>
        <authorList>
            <person name="Tang K."/>
            <person name="Liu K."/>
            <person name="Li S."/>
            <person name="Jiao N."/>
        </authorList>
    </citation>
    <scope>NUCLEOTIDE SEQUENCE [LARGE SCALE GENOMIC DNA]</scope>
    <source>
        <strain evidence="3 4">JLT2015</strain>
    </source>
</reference>
<proteinExistence type="predicted"/>
<accession>M2TPT8</accession>
<dbReference type="GO" id="GO:0016810">
    <property type="term" value="F:hydrolase activity, acting on carbon-nitrogen (but not peptide) bonds"/>
    <property type="evidence" value="ECO:0007669"/>
    <property type="project" value="InterPro"/>
</dbReference>
<dbReference type="InterPro" id="IPR050378">
    <property type="entry name" value="Metallo-dep_Hydrolases_sf"/>
</dbReference>
<organism evidence="3 4">
    <name type="scientific">Pacificimonas flava</name>
    <dbReference type="NCBI Taxonomy" id="1234595"/>
    <lineage>
        <taxon>Bacteria</taxon>
        <taxon>Pseudomonadati</taxon>
        <taxon>Pseudomonadota</taxon>
        <taxon>Alphaproteobacteria</taxon>
        <taxon>Sphingomonadales</taxon>
        <taxon>Sphingosinicellaceae</taxon>
        <taxon>Pacificimonas</taxon>
    </lineage>
</organism>
<dbReference type="PROSITE" id="PS51257">
    <property type="entry name" value="PROKAR_LIPOPROTEIN"/>
    <property type="match status" value="1"/>
</dbReference>
<dbReference type="PANTHER" id="PTHR11647:SF1">
    <property type="entry name" value="COLLAPSIN RESPONSE MEDIATOR PROTEIN"/>
    <property type="match status" value="1"/>
</dbReference>
<evidence type="ECO:0000259" key="2">
    <source>
        <dbReference type="Pfam" id="PF07969"/>
    </source>
</evidence>
<dbReference type="RefSeq" id="WP_008600241.1">
    <property type="nucleotide sequence ID" value="NZ_AMRV01000002.1"/>
</dbReference>
<dbReference type="Gene3D" id="3.20.20.140">
    <property type="entry name" value="Metal-dependent hydrolases"/>
    <property type="match status" value="2"/>
</dbReference>
<keyword evidence="1" id="KW-0732">Signal</keyword>
<feature type="signal peptide" evidence="1">
    <location>
        <begin position="1"/>
        <end position="23"/>
    </location>
</feature>
<gene>
    <name evidence="3" type="ORF">C725_0748</name>
</gene>
<protein>
    <submittedName>
        <fullName evidence="3">D-aminoacylase</fullName>
    </submittedName>
</protein>
<dbReference type="PANTHER" id="PTHR11647">
    <property type="entry name" value="HYDRANTOINASE/DIHYDROPYRIMIDINASE FAMILY MEMBER"/>
    <property type="match status" value="1"/>
</dbReference>
<dbReference type="InterPro" id="IPR013108">
    <property type="entry name" value="Amidohydro_3"/>
</dbReference>
<dbReference type="EMBL" id="AMRV01000002">
    <property type="protein sequence ID" value="EMD83776.1"/>
    <property type="molecule type" value="Genomic_DNA"/>
</dbReference>
<keyword evidence="4" id="KW-1185">Reference proteome</keyword>
<dbReference type="AlphaFoldDB" id="M2TPT8"/>
<dbReference type="Pfam" id="PF07969">
    <property type="entry name" value="Amidohydro_3"/>
    <property type="match status" value="1"/>
</dbReference>
<sequence>MARRVPRIAVGALAAALSLQGCAAIIPVPLPQKTAAQTGRVAGTADTVIRGGTVYTGAEEPARVADVEIAGDRILYVGPPRGTQAATTIDATGKIVAPGFIDAHTHPNSYIRSTDAKARLNLPWLAQGVSTIVIGVDGGGTPDVAEDTARLAQSGIGTNVVPMVGFGAIRQRVMGEDDRAPTPAELEEERDLAAKAMCEGAYGLSTGLFYAPQSFAETSEVIAVAKEAGARGGLYDTHQRDESSYTIGLIESTREALEIGRAAQMPVHFAHLKALGVDLHGQAPTLIKTIEDARAAGQDVTADQYPWLASGSSLDAALVPRWAVDGGYRAMIARFDDPETLNRIETEMAENLRRRGGKESILLTVSGQPWTGKTLGDMANEWDLTPVRAAIRILRVPNADGDGPRGSGIASFNMAERDVDLIMQQPWVVTGSDGSNGHPRQYATFPRLWQTYVQERGVIDADRFIRRSTGQIADIYKIPERGYLRPGYFADVVVFDPQGFVPRADYTNPRQPAEGVAALFVNGRLALRDGTATGEAAGRALLRPTPPGCAGSLADR</sequence>
<dbReference type="Proteomes" id="UP000011717">
    <property type="component" value="Unassembled WGS sequence"/>
</dbReference>
<dbReference type="SUPFAM" id="SSF51338">
    <property type="entry name" value="Composite domain of metallo-dependent hydrolases"/>
    <property type="match status" value="1"/>
</dbReference>
<dbReference type="Gene3D" id="2.30.40.10">
    <property type="entry name" value="Urease, subunit C, domain 1"/>
    <property type="match status" value="1"/>
</dbReference>
<dbReference type="SUPFAM" id="SSF51556">
    <property type="entry name" value="Metallo-dependent hydrolases"/>
    <property type="match status" value="1"/>
</dbReference>
<evidence type="ECO:0000313" key="4">
    <source>
        <dbReference type="Proteomes" id="UP000011717"/>
    </source>
</evidence>
<comment type="caution">
    <text evidence="3">The sequence shown here is derived from an EMBL/GenBank/DDBJ whole genome shotgun (WGS) entry which is preliminary data.</text>
</comment>
<dbReference type="InterPro" id="IPR032466">
    <property type="entry name" value="Metal_Hydrolase"/>
</dbReference>
<evidence type="ECO:0000313" key="3">
    <source>
        <dbReference type="EMBL" id="EMD83776.1"/>
    </source>
</evidence>